<keyword evidence="3" id="KW-1185">Reference proteome</keyword>
<dbReference type="AlphaFoldDB" id="G4ZGA3"/>
<gene>
    <name evidence="2" type="ORF">PHYSODRAFT_300858</name>
</gene>
<keyword evidence="1" id="KW-0812">Transmembrane</keyword>
<dbReference type="EMBL" id="JH159154">
    <property type="protein sequence ID" value="EGZ18006.1"/>
    <property type="molecule type" value="Genomic_DNA"/>
</dbReference>
<accession>G4ZGA3</accession>
<dbReference type="KEGG" id="psoj:PHYSODRAFT_300858"/>
<dbReference type="RefSeq" id="XP_009527064.1">
    <property type="nucleotide sequence ID" value="XM_009528769.1"/>
</dbReference>
<name>G4ZGA3_PHYSP</name>
<evidence type="ECO:0000256" key="1">
    <source>
        <dbReference type="SAM" id="Phobius"/>
    </source>
</evidence>
<dbReference type="InParanoid" id="G4ZGA3"/>
<feature type="transmembrane region" description="Helical" evidence="1">
    <location>
        <begin position="93"/>
        <end position="116"/>
    </location>
</feature>
<keyword evidence="1" id="KW-0472">Membrane</keyword>
<evidence type="ECO:0000313" key="3">
    <source>
        <dbReference type="Proteomes" id="UP000002640"/>
    </source>
</evidence>
<keyword evidence="1" id="KW-1133">Transmembrane helix</keyword>
<sequence length="243" mass="26867">MRNLLRSVLRKKPHSDGDKLVKKTLKPPVPTVVIASCRPICNLKDLECRFGSAGELYEQVAKCANELRDGRAKIESGLNNTLRAWRRSADSSIFIYSVISVGTSTAAVVASAVGFIPVYRQLAHGAQLAAQILCIPAAERRHRIARQRLDTGDQGLKDLECFRGVQFALKLVQRGRDSVVDVVLGVLLELAQENQIVDAKRAKAEVDTLIKDSSTNSPLKGPLRRIRGIRVTNVDGFYQLLRR</sequence>
<protein>
    <submittedName>
        <fullName evidence="2">Uncharacterized protein</fullName>
    </submittedName>
</protein>
<reference evidence="2 3" key="1">
    <citation type="journal article" date="2006" name="Science">
        <title>Phytophthora genome sequences uncover evolutionary origins and mechanisms of pathogenesis.</title>
        <authorList>
            <person name="Tyler B.M."/>
            <person name="Tripathy S."/>
            <person name="Zhang X."/>
            <person name="Dehal P."/>
            <person name="Jiang R.H."/>
            <person name="Aerts A."/>
            <person name="Arredondo F.D."/>
            <person name="Baxter L."/>
            <person name="Bensasson D."/>
            <person name="Beynon J.L."/>
            <person name="Chapman J."/>
            <person name="Damasceno C.M."/>
            <person name="Dorrance A.E."/>
            <person name="Dou D."/>
            <person name="Dickerman A.W."/>
            <person name="Dubchak I.L."/>
            <person name="Garbelotto M."/>
            <person name="Gijzen M."/>
            <person name="Gordon S.G."/>
            <person name="Govers F."/>
            <person name="Grunwald N.J."/>
            <person name="Huang W."/>
            <person name="Ivors K.L."/>
            <person name="Jones R.W."/>
            <person name="Kamoun S."/>
            <person name="Krampis K."/>
            <person name="Lamour K.H."/>
            <person name="Lee M.K."/>
            <person name="McDonald W.H."/>
            <person name="Medina M."/>
            <person name="Meijer H.J."/>
            <person name="Nordberg E.K."/>
            <person name="Maclean D.J."/>
            <person name="Ospina-Giraldo M.D."/>
            <person name="Morris P.F."/>
            <person name="Phuntumart V."/>
            <person name="Putnam N.H."/>
            <person name="Rash S."/>
            <person name="Rose J.K."/>
            <person name="Sakihama Y."/>
            <person name="Salamov A.A."/>
            <person name="Savidor A."/>
            <person name="Scheuring C.F."/>
            <person name="Smith B.M."/>
            <person name="Sobral B.W."/>
            <person name="Terry A."/>
            <person name="Torto-Alalibo T.A."/>
            <person name="Win J."/>
            <person name="Xu Z."/>
            <person name="Zhang H."/>
            <person name="Grigoriev I.V."/>
            <person name="Rokhsar D.S."/>
            <person name="Boore J.L."/>
        </authorList>
    </citation>
    <scope>NUCLEOTIDE SEQUENCE [LARGE SCALE GENOMIC DNA]</scope>
    <source>
        <strain evidence="2 3">P6497</strain>
    </source>
</reference>
<organism evidence="2 3">
    <name type="scientific">Phytophthora sojae (strain P6497)</name>
    <name type="common">Soybean stem and root rot agent</name>
    <name type="synonym">Phytophthora megasperma f. sp. glycines</name>
    <dbReference type="NCBI Taxonomy" id="1094619"/>
    <lineage>
        <taxon>Eukaryota</taxon>
        <taxon>Sar</taxon>
        <taxon>Stramenopiles</taxon>
        <taxon>Oomycota</taxon>
        <taxon>Peronosporomycetes</taxon>
        <taxon>Peronosporales</taxon>
        <taxon>Peronosporaceae</taxon>
        <taxon>Phytophthora</taxon>
    </lineage>
</organism>
<dbReference type="GeneID" id="20641912"/>
<proteinExistence type="predicted"/>
<dbReference type="Proteomes" id="UP000002640">
    <property type="component" value="Unassembled WGS sequence"/>
</dbReference>
<evidence type="ECO:0000313" key="2">
    <source>
        <dbReference type="EMBL" id="EGZ18006.1"/>
    </source>
</evidence>